<dbReference type="Proteomes" id="UP000054485">
    <property type="component" value="Unassembled WGS sequence"/>
</dbReference>
<reference evidence="3" key="2">
    <citation type="submission" date="2015-01" db="EMBL/GenBank/DDBJ databases">
        <title>Evolutionary Origins and Diversification of the Mycorrhizal Mutualists.</title>
        <authorList>
            <consortium name="DOE Joint Genome Institute"/>
            <consortium name="Mycorrhizal Genomics Consortium"/>
            <person name="Kohler A."/>
            <person name="Kuo A."/>
            <person name="Nagy L.G."/>
            <person name="Floudas D."/>
            <person name="Copeland A."/>
            <person name="Barry K.W."/>
            <person name="Cichocki N."/>
            <person name="Veneault-Fourrey C."/>
            <person name="LaButti K."/>
            <person name="Lindquist E.A."/>
            <person name="Lipzen A."/>
            <person name="Lundell T."/>
            <person name="Morin E."/>
            <person name="Murat C."/>
            <person name="Riley R."/>
            <person name="Ohm R."/>
            <person name="Sun H."/>
            <person name="Tunlid A."/>
            <person name="Henrissat B."/>
            <person name="Grigoriev I.V."/>
            <person name="Hibbett D.S."/>
            <person name="Martin F."/>
        </authorList>
    </citation>
    <scope>NUCLEOTIDE SEQUENCE [LARGE SCALE GENOMIC DNA]</scope>
    <source>
        <strain evidence="3">UH-Slu-Lm8-n1</strain>
    </source>
</reference>
<reference evidence="2 3" key="1">
    <citation type="submission" date="2014-04" db="EMBL/GenBank/DDBJ databases">
        <authorList>
            <consortium name="DOE Joint Genome Institute"/>
            <person name="Kuo A."/>
            <person name="Ruytinx J."/>
            <person name="Rineau F."/>
            <person name="Colpaert J."/>
            <person name="Kohler A."/>
            <person name="Nagy L.G."/>
            <person name="Floudas D."/>
            <person name="Copeland A."/>
            <person name="Barry K.W."/>
            <person name="Cichocki N."/>
            <person name="Veneault-Fourrey C."/>
            <person name="LaButti K."/>
            <person name="Lindquist E.A."/>
            <person name="Lipzen A."/>
            <person name="Lundell T."/>
            <person name="Morin E."/>
            <person name="Murat C."/>
            <person name="Sun H."/>
            <person name="Tunlid A."/>
            <person name="Henrissat B."/>
            <person name="Grigoriev I.V."/>
            <person name="Hibbett D.S."/>
            <person name="Martin F."/>
            <person name="Nordberg H.P."/>
            <person name="Cantor M.N."/>
            <person name="Hua S.X."/>
        </authorList>
    </citation>
    <scope>NUCLEOTIDE SEQUENCE [LARGE SCALE GENOMIC DNA]</scope>
    <source>
        <strain evidence="2 3">UH-Slu-Lm8-n1</strain>
    </source>
</reference>
<evidence type="ECO:0000313" key="3">
    <source>
        <dbReference type="Proteomes" id="UP000054485"/>
    </source>
</evidence>
<dbReference type="InParanoid" id="A0A0D0BSK5"/>
<dbReference type="HOGENOM" id="CLU_2623653_0_0_1"/>
<keyword evidence="1" id="KW-1133">Transmembrane helix</keyword>
<accession>A0A0D0BSK5</accession>
<sequence length="78" mass="8325">MRLRSCGELSLVSWSNPDADIDFDDGNTFPAQSTVSSLVLTGQMSKGFLNASTVIFLPYILMCSCLGVPAVHLVCVAI</sequence>
<keyword evidence="3" id="KW-1185">Reference proteome</keyword>
<proteinExistence type="predicted"/>
<organism evidence="2 3">
    <name type="scientific">Suillus luteus UH-Slu-Lm8-n1</name>
    <dbReference type="NCBI Taxonomy" id="930992"/>
    <lineage>
        <taxon>Eukaryota</taxon>
        <taxon>Fungi</taxon>
        <taxon>Dikarya</taxon>
        <taxon>Basidiomycota</taxon>
        <taxon>Agaricomycotina</taxon>
        <taxon>Agaricomycetes</taxon>
        <taxon>Agaricomycetidae</taxon>
        <taxon>Boletales</taxon>
        <taxon>Suillineae</taxon>
        <taxon>Suillaceae</taxon>
        <taxon>Suillus</taxon>
    </lineage>
</organism>
<evidence type="ECO:0000256" key="1">
    <source>
        <dbReference type="SAM" id="Phobius"/>
    </source>
</evidence>
<evidence type="ECO:0000313" key="2">
    <source>
        <dbReference type="EMBL" id="KIK45973.1"/>
    </source>
</evidence>
<keyword evidence="1" id="KW-0472">Membrane</keyword>
<keyword evidence="1" id="KW-0812">Transmembrane</keyword>
<feature type="transmembrane region" description="Helical" evidence="1">
    <location>
        <begin position="54"/>
        <end position="77"/>
    </location>
</feature>
<protein>
    <submittedName>
        <fullName evidence="2">Uncharacterized protein</fullName>
    </submittedName>
</protein>
<dbReference type="AlphaFoldDB" id="A0A0D0BSK5"/>
<name>A0A0D0BSK5_9AGAM</name>
<gene>
    <name evidence="2" type="ORF">CY34DRAFT_800988</name>
</gene>
<dbReference type="EMBL" id="KN835165">
    <property type="protein sequence ID" value="KIK45973.1"/>
    <property type="molecule type" value="Genomic_DNA"/>
</dbReference>